<organism evidence="3">
    <name type="scientific">viral metagenome</name>
    <dbReference type="NCBI Taxonomy" id="1070528"/>
    <lineage>
        <taxon>unclassified sequences</taxon>
        <taxon>metagenomes</taxon>
        <taxon>organismal metagenomes</taxon>
    </lineage>
</organism>
<protein>
    <recommendedName>
        <fullName evidence="2">HMG box domain-containing protein</fullName>
    </recommendedName>
</protein>
<feature type="region of interest" description="Disordered" evidence="1">
    <location>
        <begin position="1"/>
        <end position="45"/>
    </location>
</feature>
<dbReference type="Pfam" id="PF00505">
    <property type="entry name" value="HMG_box"/>
    <property type="match status" value="1"/>
</dbReference>
<dbReference type="CDD" id="cd00084">
    <property type="entry name" value="HMG-box_SF"/>
    <property type="match status" value="1"/>
</dbReference>
<dbReference type="Gene3D" id="1.10.30.10">
    <property type="entry name" value="High mobility group box domain"/>
    <property type="match status" value="1"/>
</dbReference>
<proteinExistence type="predicted"/>
<evidence type="ECO:0000259" key="2">
    <source>
        <dbReference type="PROSITE" id="PS50118"/>
    </source>
</evidence>
<dbReference type="SMART" id="SM00398">
    <property type="entry name" value="HMG"/>
    <property type="match status" value="1"/>
</dbReference>
<reference evidence="3" key="1">
    <citation type="journal article" date="2020" name="Nature">
        <title>Giant virus diversity and host interactions through global metagenomics.</title>
        <authorList>
            <person name="Schulz F."/>
            <person name="Roux S."/>
            <person name="Paez-Espino D."/>
            <person name="Jungbluth S."/>
            <person name="Walsh D.A."/>
            <person name="Denef V.J."/>
            <person name="McMahon K.D."/>
            <person name="Konstantinidis K.T."/>
            <person name="Eloe-Fadrosh E.A."/>
            <person name="Kyrpides N.C."/>
            <person name="Woyke T."/>
        </authorList>
    </citation>
    <scope>NUCLEOTIDE SEQUENCE</scope>
    <source>
        <strain evidence="3">GVMAG-M-3300023184-13</strain>
    </source>
</reference>
<dbReference type="AlphaFoldDB" id="A0A6C0HLZ1"/>
<sequence length="400" mass="43840">MPASKSATKSVNNQTMSNTKVDTKLDTTPVAAKPVEDSADESNENTTAAHGVLTGRINANPAVLGLFLIDMMEVFKTEFDGMPIEDMLKLIYGSLEDLKNIISKAQAKHRKTIANPKFVPKGLTKPANNARNLFAKKLKASGETCTMEVRNAKWASLDDKEKAKLQKEYEVARDAYKEAIEQQRIAAISNGEFPEDKPSRGLTAYFHFLKAKRPELKTKHGVDDKQLKQAKKNGTSEADIKTKKMQANLAITKEGGELWRALSDEEKAAYIVLQKADQEKFAQANAEWKKRDNDRLRKQGKPSEEAPIEIESSEPKHKPVAAINTPAISTPAAKATEQSDDDDDSENVKIPDVTQAVVEPTPKKSSAKTAAAKGTPSKGKAATQAKKPTKVPSDDEDDNE</sequence>
<feature type="compositionally biased region" description="Basic and acidic residues" evidence="1">
    <location>
        <begin position="287"/>
        <end position="304"/>
    </location>
</feature>
<feature type="compositionally biased region" description="Low complexity" evidence="1">
    <location>
        <begin position="363"/>
        <end position="383"/>
    </location>
</feature>
<dbReference type="EMBL" id="MN739982">
    <property type="protein sequence ID" value="QHT81390.1"/>
    <property type="molecule type" value="Genomic_DNA"/>
</dbReference>
<feature type="domain" description="HMG box" evidence="2">
    <location>
        <begin position="198"/>
        <end position="289"/>
    </location>
</feature>
<evidence type="ECO:0000313" key="3">
    <source>
        <dbReference type="EMBL" id="QHT81390.1"/>
    </source>
</evidence>
<feature type="region of interest" description="Disordered" evidence="1">
    <location>
        <begin position="286"/>
        <end position="400"/>
    </location>
</feature>
<feature type="compositionally biased region" description="Polar residues" evidence="1">
    <location>
        <begin position="1"/>
        <end position="20"/>
    </location>
</feature>
<accession>A0A6C0HLZ1</accession>
<dbReference type="InterPro" id="IPR009071">
    <property type="entry name" value="HMG_box_dom"/>
</dbReference>
<dbReference type="SUPFAM" id="SSF47095">
    <property type="entry name" value="HMG-box"/>
    <property type="match status" value="1"/>
</dbReference>
<evidence type="ECO:0000256" key="1">
    <source>
        <dbReference type="SAM" id="MobiDB-lite"/>
    </source>
</evidence>
<dbReference type="InterPro" id="IPR036910">
    <property type="entry name" value="HMG_box_dom_sf"/>
</dbReference>
<name>A0A6C0HLZ1_9ZZZZ</name>
<dbReference type="PROSITE" id="PS50118">
    <property type="entry name" value="HMG_BOX_2"/>
    <property type="match status" value="1"/>
</dbReference>